<comment type="caution">
    <text evidence="1">The sequence shown here is derived from an EMBL/GenBank/DDBJ whole genome shotgun (WGS) entry which is preliminary data.</text>
</comment>
<evidence type="ECO:0000313" key="1">
    <source>
        <dbReference type="EMBL" id="KKK79794.1"/>
    </source>
</evidence>
<protein>
    <recommendedName>
        <fullName evidence="2">dATP/dGTP diphosphohydrolase N-terminal domain-containing protein</fullName>
    </recommendedName>
</protein>
<dbReference type="EMBL" id="LAZR01053865">
    <property type="protein sequence ID" value="KKK79794.1"/>
    <property type="molecule type" value="Genomic_DNA"/>
</dbReference>
<gene>
    <name evidence="1" type="ORF">LCGC14_2829930</name>
</gene>
<sequence>MRTAPTGATRDKISGKLEFFKFFSVYAFKKYADYMFGKRIQSDGEMRDADNWTKGMPREWYASSLERHAMDVTFHMKGASELAEEDLETALCGLLFNTQALLHEIALGRDVQEEVD</sequence>
<organism evidence="1">
    <name type="scientific">marine sediment metagenome</name>
    <dbReference type="NCBI Taxonomy" id="412755"/>
    <lineage>
        <taxon>unclassified sequences</taxon>
        <taxon>metagenomes</taxon>
        <taxon>ecological metagenomes</taxon>
    </lineage>
</organism>
<dbReference type="AlphaFoldDB" id="A0A0F9AMU2"/>
<proteinExistence type="predicted"/>
<evidence type="ECO:0008006" key="2">
    <source>
        <dbReference type="Google" id="ProtNLM"/>
    </source>
</evidence>
<accession>A0A0F9AMU2</accession>
<reference evidence="1" key="1">
    <citation type="journal article" date="2015" name="Nature">
        <title>Complex archaea that bridge the gap between prokaryotes and eukaryotes.</title>
        <authorList>
            <person name="Spang A."/>
            <person name="Saw J.H."/>
            <person name="Jorgensen S.L."/>
            <person name="Zaremba-Niedzwiedzka K."/>
            <person name="Martijn J."/>
            <person name="Lind A.E."/>
            <person name="van Eijk R."/>
            <person name="Schleper C."/>
            <person name="Guy L."/>
            <person name="Ettema T.J."/>
        </authorList>
    </citation>
    <scope>NUCLEOTIDE SEQUENCE</scope>
</reference>
<name>A0A0F9AMU2_9ZZZZ</name>